<protein>
    <recommendedName>
        <fullName evidence="2">G domain-containing protein</fullName>
    </recommendedName>
</protein>
<dbReference type="Pfam" id="PF01926">
    <property type="entry name" value="MMR_HSR1"/>
    <property type="match status" value="1"/>
</dbReference>
<organism evidence="3 4">
    <name type="scientific">Pyronema omphalodes (strain CBS 100304)</name>
    <name type="common">Pyronema confluens</name>
    <dbReference type="NCBI Taxonomy" id="1076935"/>
    <lineage>
        <taxon>Eukaryota</taxon>
        <taxon>Fungi</taxon>
        <taxon>Dikarya</taxon>
        <taxon>Ascomycota</taxon>
        <taxon>Pezizomycotina</taxon>
        <taxon>Pezizomycetes</taxon>
        <taxon>Pezizales</taxon>
        <taxon>Pyronemataceae</taxon>
        <taxon>Pyronema</taxon>
    </lineage>
</organism>
<dbReference type="Proteomes" id="UP000018144">
    <property type="component" value="Unassembled WGS sequence"/>
</dbReference>
<dbReference type="STRING" id="1076935.U4LXV2"/>
<dbReference type="OMA" id="TFVTTFW"/>
<gene>
    <name evidence="3" type="ORF">PCON_04068</name>
</gene>
<evidence type="ECO:0000313" key="3">
    <source>
        <dbReference type="EMBL" id="CCX34633.1"/>
    </source>
</evidence>
<evidence type="ECO:0000256" key="1">
    <source>
        <dbReference type="SAM" id="MobiDB-lite"/>
    </source>
</evidence>
<keyword evidence="4" id="KW-1185">Reference proteome</keyword>
<feature type="compositionally biased region" description="Polar residues" evidence="1">
    <location>
        <begin position="281"/>
        <end position="294"/>
    </location>
</feature>
<dbReference type="CDD" id="cd00882">
    <property type="entry name" value="Ras_like_GTPase"/>
    <property type="match status" value="1"/>
</dbReference>
<proteinExistence type="predicted"/>
<feature type="region of interest" description="Disordered" evidence="1">
    <location>
        <begin position="269"/>
        <end position="381"/>
    </location>
</feature>
<dbReference type="GO" id="GO:0005525">
    <property type="term" value="F:GTP binding"/>
    <property type="evidence" value="ECO:0007669"/>
    <property type="project" value="InterPro"/>
</dbReference>
<dbReference type="EMBL" id="HF936581">
    <property type="protein sequence ID" value="CCX34633.1"/>
    <property type="molecule type" value="Genomic_DNA"/>
</dbReference>
<reference evidence="3 4" key="1">
    <citation type="journal article" date="2013" name="PLoS Genet.">
        <title>The genome and development-dependent transcriptomes of Pyronema confluens: a window into fungal evolution.</title>
        <authorList>
            <person name="Traeger S."/>
            <person name="Altegoer F."/>
            <person name="Freitag M."/>
            <person name="Gabaldon T."/>
            <person name="Kempken F."/>
            <person name="Kumar A."/>
            <person name="Marcet-Houben M."/>
            <person name="Poggeler S."/>
            <person name="Stajich J.E."/>
            <person name="Nowrousian M."/>
        </authorList>
    </citation>
    <scope>NUCLEOTIDE SEQUENCE [LARGE SCALE GENOMIC DNA]</scope>
    <source>
        <strain evidence="4">CBS 100304</strain>
        <tissue evidence="3">Vegetative mycelium</tissue>
    </source>
</reference>
<accession>U4LXV2</accession>
<dbReference type="AlphaFoldDB" id="U4LXV2"/>
<evidence type="ECO:0000259" key="2">
    <source>
        <dbReference type="Pfam" id="PF01926"/>
    </source>
</evidence>
<sequence length="399" mass="45140">MKFSEKARDNMTVAEMMRQVSKGLSIKFIAVIGLTGTGKSSLIKELTGKDVHIEHSINAGTTSFGMFPAIIDDQRYVFVDTPGFNDRDPSRTDLDVYREILKWFETMSPYCNIAGALYVHAISPGRFSKSEDLNLDMLKALCGERFFPNVTIVTTMWQNYAGPTKKRVERKQKELEEGPWKELLGGGARIFSHHYGISEPEAEDYPEDAEKLEAYKEELAEGHERARHALYAMMSHYKTSQNISPQIQKELRKRVGILDTAAGTVLRRSINLPPTPANVDSEGNSPAMTPSIPSDRSDFLQPTAMHSTQKHRVVTPASSVTAREGPFPERVPDGYHSDDGTEETEDPQDVGPRDSLLRSMPRNNPLRQLPHTQKPKIEDPPQGWWQNLVRAVRWFFLRR</sequence>
<dbReference type="eggNOG" id="ENOG502S5RV">
    <property type="taxonomic scope" value="Eukaryota"/>
</dbReference>
<dbReference type="InterPro" id="IPR006073">
    <property type="entry name" value="GTP-bd"/>
</dbReference>
<evidence type="ECO:0000313" key="4">
    <source>
        <dbReference type="Proteomes" id="UP000018144"/>
    </source>
</evidence>
<dbReference type="Gene3D" id="3.40.50.300">
    <property type="entry name" value="P-loop containing nucleotide triphosphate hydrolases"/>
    <property type="match status" value="1"/>
</dbReference>
<dbReference type="OrthoDB" id="8954335at2759"/>
<dbReference type="SUPFAM" id="SSF52540">
    <property type="entry name" value="P-loop containing nucleoside triphosphate hydrolases"/>
    <property type="match status" value="1"/>
</dbReference>
<name>U4LXV2_PYROM</name>
<feature type="compositionally biased region" description="Basic and acidic residues" evidence="1">
    <location>
        <begin position="326"/>
        <end position="339"/>
    </location>
</feature>
<feature type="domain" description="G" evidence="2">
    <location>
        <begin position="29"/>
        <end position="85"/>
    </location>
</feature>
<dbReference type="InterPro" id="IPR027417">
    <property type="entry name" value="P-loop_NTPase"/>
</dbReference>